<organism evidence="2 3">
    <name type="scientific">Paramecium octaurelia</name>
    <dbReference type="NCBI Taxonomy" id="43137"/>
    <lineage>
        <taxon>Eukaryota</taxon>
        <taxon>Sar</taxon>
        <taxon>Alveolata</taxon>
        <taxon>Ciliophora</taxon>
        <taxon>Intramacronucleata</taxon>
        <taxon>Oligohymenophorea</taxon>
        <taxon>Peniculida</taxon>
        <taxon>Parameciidae</taxon>
        <taxon>Paramecium</taxon>
    </lineage>
</organism>
<feature type="transmembrane region" description="Helical" evidence="1">
    <location>
        <begin position="59"/>
        <end position="79"/>
    </location>
</feature>
<evidence type="ECO:0000313" key="2">
    <source>
        <dbReference type="EMBL" id="CAD8174842.1"/>
    </source>
</evidence>
<keyword evidence="3" id="KW-1185">Reference proteome</keyword>
<sequence>MDRVIEFQDIMRLCIIGTSGQFKQKASQYPDPARLESIALFHNEQQWNNRYQVFRMLQINMIIIVALILLKFNILADYIC</sequence>
<protein>
    <submittedName>
        <fullName evidence="2">Uncharacterized protein</fullName>
    </submittedName>
</protein>
<evidence type="ECO:0000256" key="1">
    <source>
        <dbReference type="SAM" id="Phobius"/>
    </source>
</evidence>
<proteinExistence type="predicted"/>
<keyword evidence="1" id="KW-1133">Transmembrane helix</keyword>
<reference evidence="2" key="1">
    <citation type="submission" date="2021-01" db="EMBL/GenBank/DDBJ databases">
        <authorList>
            <consortium name="Genoscope - CEA"/>
            <person name="William W."/>
        </authorList>
    </citation>
    <scope>NUCLEOTIDE SEQUENCE</scope>
</reference>
<name>A0A8S1VH89_PAROT</name>
<dbReference type="EMBL" id="CAJJDP010000063">
    <property type="protein sequence ID" value="CAD8174842.1"/>
    <property type="molecule type" value="Genomic_DNA"/>
</dbReference>
<comment type="caution">
    <text evidence="2">The sequence shown here is derived from an EMBL/GenBank/DDBJ whole genome shotgun (WGS) entry which is preliminary data.</text>
</comment>
<evidence type="ECO:0000313" key="3">
    <source>
        <dbReference type="Proteomes" id="UP000683925"/>
    </source>
</evidence>
<keyword evidence="1" id="KW-0472">Membrane</keyword>
<accession>A0A8S1VH89</accession>
<keyword evidence="1" id="KW-0812">Transmembrane</keyword>
<dbReference type="Proteomes" id="UP000683925">
    <property type="component" value="Unassembled WGS sequence"/>
</dbReference>
<dbReference type="AlphaFoldDB" id="A0A8S1VH89"/>
<gene>
    <name evidence="2" type="ORF">POCTA_138.1.T0640195</name>
</gene>